<evidence type="ECO:0000313" key="5">
    <source>
        <dbReference type="EMBL" id="GAA3931624.1"/>
    </source>
</evidence>
<feature type="transmembrane region" description="Helical" evidence="1">
    <location>
        <begin position="7"/>
        <end position="28"/>
    </location>
</feature>
<dbReference type="InterPro" id="IPR032244">
    <property type="entry name" value="LapD_MoxY_N"/>
</dbReference>
<organism evidence="5 6">
    <name type="scientific">Litoribacillus peritrichatus</name>
    <dbReference type="NCBI Taxonomy" id="718191"/>
    <lineage>
        <taxon>Bacteria</taxon>
        <taxon>Pseudomonadati</taxon>
        <taxon>Pseudomonadota</taxon>
        <taxon>Gammaproteobacteria</taxon>
        <taxon>Oceanospirillales</taxon>
        <taxon>Oceanospirillaceae</taxon>
        <taxon>Litoribacillus</taxon>
    </lineage>
</organism>
<sequence>MTLFQRLVVMTMMVLFLALAGNLISGVWSVKEHLNRQLNTNAEDAARSLAISMNTALRENDKGSLETLLNAMFDGGEYLSIRVFSVDGRLLIEKIAEQNTSKVPVWFKSTILFTSITSEAEVSDGWQQYGRIFVTPNTEKSYLKLWNISSTMIVWVLMLMMVTLLMIVLFMRALLKPLSDMEHQANAISNRDFQTIPLPKARELRRVVMVMNGMAEKLGQLFSDQAEMTEQLREMSYRDSLTGLSNRRDFVAHFKSYLDPRQGCQSGALILIGVRAFDKFNQEHGTGKADELLVQISNQIKEFRKDHSKIVTARLKGAEFGIFIPDIDREYAFQVLQQLFKQISMLESVANQQDMLDRMHIGLGYFSDVGNQPIPSTGELISLADQALRRAQGRGRNCVLMLSMNDSKEADGVMGDQAWRSYLEQVMDRRAVKLLYQPVKQFGISSALDYEVLARTDYKDSLVTASLFWPMVERYQWTEAFDRLIITKAMSLMASQPKDLRLTINVSPKSLVSPKFVAWLKQIAHENKALSNRIVIEVSEYALHHDAEAMIKLSKELTDSGMHMAIDHFGASSGTFSYLNRIKVDHLKVDRSYIRDVHLSKDNQFYIRSLVQIAHNLDIKVYAEGVETEEEYQVLKSLGLDGAIGYLFGKPVGEPQ</sequence>
<feature type="domain" description="GGDEF" evidence="4">
    <location>
        <begin position="265"/>
        <end position="404"/>
    </location>
</feature>
<dbReference type="SUPFAM" id="SSF55073">
    <property type="entry name" value="Nucleotide cyclase"/>
    <property type="match status" value="1"/>
</dbReference>
<dbReference type="InterPro" id="IPR001633">
    <property type="entry name" value="EAL_dom"/>
</dbReference>
<dbReference type="Gene3D" id="3.20.20.450">
    <property type="entry name" value="EAL domain"/>
    <property type="match status" value="1"/>
</dbReference>
<dbReference type="Pfam" id="PF16448">
    <property type="entry name" value="LapD_MoxY_N"/>
    <property type="match status" value="1"/>
</dbReference>
<dbReference type="Pfam" id="PF00563">
    <property type="entry name" value="EAL"/>
    <property type="match status" value="1"/>
</dbReference>
<dbReference type="InterPro" id="IPR043128">
    <property type="entry name" value="Rev_trsase/Diguanyl_cyclase"/>
</dbReference>
<dbReference type="SMART" id="SM00052">
    <property type="entry name" value="EAL"/>
    <property type="match status" value="1"/>
</dbReference>
<reference evidence="6" key="1">
    <citation type="journal article" date="2019" name="Int. J. Syst. Evol. Microbiol.">
        <title>The Global Catalogue of Microorganisms (GCM) 10K type strain sequencing project: providing services to taxonomists for standard genome sequencing and annotation.</title>
        <authorList>
            <consortium name="The Broad Institute Genomics Platform"/>
            <consortium name="The Broad Institute Genome Sequencing Center for Infectious Disease"/>
            <person name="Wu L."/>
            <person name="Ma J."/>
        </authorList>
    </citation>
    <scope>NUCLEOTIDE SEQUENCE [LARGE SCALE GENOMIC DNA]</scope>
    <source>
        <strain evidence="6">JCM 17551</strain>
    </source>
</reference>
<dbReference type="NCBIfam" id="TIGR00254">
    <property type="entry name" value="GGDEF"/>
    <property type="match status" value="1"/>
</dbReference>
<keyword evidence="6" id="KW-1185">Reference proteome</keyword>
<evidence type="ECO:0000259" key="4">
    <source>
        <dbReference type="PROSITE" id="PS50887"/>
    </source>
</evidence>
<dbReference type="PROSITE" id="PS50883">
    <property type="entry name" value="EAL"/>
    <property type="match status" value="1"/>
</dbReference>
<keyword evidence="1" id="KW-0472">Membrane</keyword>
<dbReference type="InterPro" id="IPR003660">
    <property type="entry name" value="HAMP_dom"/>
</dbReference>
<dbReference type="CDD" id="cd01949">
    <property type="entry name" value="GGDEF"/>
    <property type="match status" value="1"/>
</dbReference>
<evidence type="ECO:0000259" key="2">
    <source>
        <dbReference type="PROSITE" id="PS50883"/>
    </source>
</evidence>
<feature type="domain" description="HAMP" evidence="3">
    <location>
        <begin position="172"/>
        <end position="223"/>
    </location>
</feature>
<keyword evidence="1" id="KW-0812">Transmembrane</keyword>
<dbReference type="InterPro" id="IPR035919">
    <property type="entry name" value="EAL_sf"/>
</dbReference>
<dbReference type="PANTHER" id="PTHR33121">
    <property type="entry name" value="CYCLIC DI-GMP PHOSPHODIESTERASE PDEF"/>
    <property type="match status" value="1"/>
</dbReference>
<gene>
    <name evidence="5" type="ORF">GCM10022277_30590</name>
</gene>
<dbReference type="RefSeq" id="WP_344799436.1">
    <property type="nucleotide sequence ID" value="NZ_BAABBN010000007.1"/>
</dbReference>
<dbReference type="InterPro" id="IPR050706">
    <property type="entry name" value="Cyclic-di-GMP_PDE-like"/>
</dbReference>
<dbReference type="Gene3D" id="3.30.70.270">
    <property type="match status" value="1"/>
</dbReference>
<dbReference type="EMBL" id="BAABBN010000007">
    <property type="protein sequence ID" value="GAA3931624.1"/>
    <property type="molecule type" value="Genomic_DNA"/>
</dbReference>
<dbReference type="SUPFAM" id="SSF141868">
    <property type="entry name" value="EAL domain-like"/>
    <property type="match status" value="1"/>
</dbReference>
<evidence type="ECO:0000259" key="3">
    <source>
        <dbReference type="PROSITE" id="PS50885"/>
    </source>
</evidence>
<dbReference type="PROSITE" id="PS50887">
    <property type="entry name" value="GGDEF"/>
    <property type="match status" value="1"/>
</dbReference>
<dbReference type="Pfam" id="PF00990">
    <property type="entry name" value="GGDEF"/>
    <property type="match status" value="1"/>
</dbReference>
<evidence type="ECO:0000313" key="6">
    <source>
        <dbReference type="Proteomes" id="UP001501565"/>
    </source>
</evidence>
<dbReference type="Proteomes" id="UP001501565">
    <property type="component" value="Unassembled WGS sequence"/>
</dbReference>
<name>A0ABP7MWV2_9GAMM</name>
<dbReference type="Gene3D" id="6.20.270.20">
    <property type="entry name" value="LapD/MoxY periplasmic domain"/>
    <property type="match status" value="1"/>
</dbReference>
<feature type="domain" description="EAL" evidence="2">
    <location>
        <begin position="416"/>
        <end position="656"/>
    </location>
</feature>
<dbReference type="PROSITE" id="PS50885">
    <property type="entry name" value="HAMP"/>
    <property type="match status" value="1"/>
</dbReference>
<dbReference type="Gene3D" id="3.30.110.200">
    <property type="match status" value="1"/>
</dbReference>
<accession>A0ABP7MWV2</accession>
<dbReference type="InterPro" id="IPR000160">
    <property type="entry name" value="GGDEF_dom"/>
</dbReference>
<evidence type="ECO:0000256" key="1">
    <source>
        <dbReference type="SAM" id="Phobius"/>
    </source>
</evidence>
<dbReference type="SMART" id="SM00267">
    <property type="entry name" value="GGDEF"/>
    <property type="match status" value="1"/>
</dbReference>
<dbReference type="Pfam" id="PF00672">
    <property type="entry name" value="HAMP"/>
    <property type="match status" value="1"/>
</dbReference>
<dbReference type="InterPro" id="IPR029787">
    <property type="entry name" value="Nucleotide_cyclase"/>
</dbReference>
<comment type="caution">
    <text evidence="5">The sequence shown here is derived from an EMBL/GenBank/DDBJ whole genome shotgun (WGS) entry which is preliminary data.</text>
</comment>
<dbReference type="PANTHER" id="PTHR33121:SF79">
    <property type="entry name" value="CYCLIC DI-GMP PHOSPHODIESTERASE PDED-RELATED"/>
    <property type="match status" value="1"/>
</dbReference>
<proteinExistence type="predicted"/>
<keyword evidence="1" id="KW-1133">Transmembrane helix</keyword>
<protein>
    <submittedName>
        <fullName evidence="5">LapD/MoxY N-terminal periplasmic domain-containing protein</fullName>
    </submittedName>
</protein>
<dbReference type="CDD" id="cd01948">
    <property type="entry name" value="EAL"/>
    <property type="match status" value="1"/>
</dbReference>
<feature type="transmembrane region" description="Helical" evidence="1">
    <location>
        <begin position="152"/>
        <end position="175"/>
    </location>
</feature>
<dbReference type="InterPro" id="IPR042461">
    <property type="entry name" value="LapD_MoxY_peri_C"/>
</dbReference>